<evidence type="ECO:0000256" key="1">
    <source>
        <dbReference type="ARBA" id="ARBA00022617"/>
    </source>
</evidence>
<dbReference type="InterPro" id="IPR013427">
    <property type="entry name" value="Haem-bd_dom_put"/>
</dbReference>
<dbReference type="InterPro" id="IPR016024">
    <property type="entry name" value="ARM-type_fold"/>
</dbReference>
<proteinExistence type="predicted"/>
<dbReference type="PANTHER" id="PTHR33546:SF1">
    <property type="entry name" value="LARGE, MULTIFUNCTIONAL SECRETED PROTEIN"/>
    <property type="match status" value="1"/>
</dbReference>
<sequence length="1143" mass="125563">MLPSFPMSLRLLVSLSLLSTAVQASQPKSTADLPDPNPEVQKAGFVVPEGIEISLWAQEPMIAKPVQMNWDAQGRLWVVSSTTYPQIKPGDGTKDQVVVLEDTDHDGKADKSTVFAENLHIPTAVIPGDGGAYVANSTEVLFLKDTNGDLKADERTVMLSGFGTEDTHHLLHTMRYTPEGLLSFLQSIYIHSHVETPYGVRRLMGGGVWEFRPETRRLEVISKGLINPWGYEFDRWGQSFATDGAGGEGLNYIFLGSVFKTSPNAKRTLSGLNPGQPKQCGLEYIDDPHWPDEWQGTWVTNDFRGNRTNRFHVTPNGSSYIAKQEADVLASNHRAFRPIDVRLGPDGALYIADWYNPIIQHGEVDFRDPRRDLVHGRIWRLTAKGRPLSEMPKIVGAPVPELLEMLKAQRKWTRHFAKQELRSRGAEQVIPALKTWVDGLDKNDANYWHNLLEAAWVREGVNKFSPKLWRDLVASPDARVRAAAYRLLTHRWRELPDALEVLTKGIGDENAQVRLWAMGVLHELRQPRSFELALRALDKPMDESLDFLLELIAREQTDVWLPLVIKGDLKLDDNPKHLVYAMKATGRSEGLKPLLDSFKAGKLAADDATAVLTMAGDAADAAQVLEMSNLVNDPAMSAQVVGLMDALVKAGMTRGVKPEGAQELVQAWLASPRAEIVHRATILAGAWKVEAARATLETILTAANTLPPVRDGAVQGLAKLGGTKSRDFFDQVFAEHAELRSLAVQGLTDVGPQIAAKRAIEFFATAKTAAEAAPILTAFLKNKQLPGVLANELKDKTIPDFVAVEGIRMVSTRGIKGPLEDALRAAGGVKQMNQALTPEQMTALVEKVKSQGDAARGESVYRRQQLLCMSCHAIGDAGGVLGPNLVSIGGSAPVDYLIESLLEPSKKIKEGYHMIIISTKDGKVFSGGLVQDGGDEVIIRDPANQLQKIPKAQIASRQMSPASMMPPGLTASLREDEFVDLVRFLSELGREGAYKIAPNRYVRTWKVMGPMDQALNDHIRHVGLHAVHDKETVYPWELRVSEVSGNLPLSELVNAQKMYPWFPKIARFALKLEAPGKVKLGLNAVKNVNVVVGDKALQEITPEITLDLPAGVTPVSIIISKEATDMQSLRVELLEGAAQAVVE</sequence>
<dbReference type="AlphaFoldDB" id="A0A512M636"/>
<dbReference type="Gene3D" id="1.10.760.10">
    <property type="entry name" value="Cytochrome c-like domain"/>
    <property type="match status" value="1"/>
</dbReference>
<keyword evidence="8" id="KW-1185">Reference proteome</keyword>
<name>A0A512M636_9BACT</name>
<evidence type="ECO:0000256" key="3">
    <source>
        <dbReference type="ARBA" id="ARBA00023004"/>
    </source>
</evidence>
<dbReference type="GO" id="GO:0009055">
    <property type="term" value="F:electron transfer activity"/>
    <property type="evidence" value="ECO:0007669"/>
    <property type="project" value="InterPro"/>
</dbReference>
<dbReference type="GO" id="GO:0046872">
    <property type="term" value="F:metal ion binding"/>
    <property type="evidence" value="ECO:0007669"/>
    <property type="project" value="UniProtKB-KW"/>
</dbReference>
<dbReference type="Gene3D" id="1.25.10.10">
    <property type="entry name" value="Leucine-rich Repeat Variant"/>
    <property type="match status" value="1"/>
</dbReference>
<dbReference type="NCBIfam" id="TIGR02603">
    <property type="entry name" value="CxxCH_TIGR02603"/>
    <property type="match status" value="1"/>
</dbReference>
<dbReference type="PROSITE" id="PS51007">
    <property type="entry name" value="CYTC"/>
    <property type="match status" value="1"/>
</dbReference>
<evidence type="ECO:0000256" key="5">
    <source>
        <dbReference type="SAM" id="SignalP"/>
    </source>
</evidence>
<dbReference type="InterPro" id="IPR055557">
    <property type="entry name" value="DUF7133"/>
</dbReference>
<dbReference type="Pfam" id="PF13646">
    <property type="entry name" value="HEAT_2"/>
    <property type="match status" value="1"/>
</dbReference>
<dbReference type="InterPro" id="IPR011042">
    <property type="entry name" value="6-blade_b-propeller_TolB-like"/>
</dbReference>
<reference evidence="7 8" key="1">
    <citation type="submission" date="2019-07" db="EMBL/GenBank/DDBJ databases">
        <title>Whole genome shotgun sequence of Brevifollis gellanilyticus NBRC 108608.</title>
        <authorList>
            <person name="Hosoyama A."/>
            <person name="Uohara A."/>
            <person name="Ohji S."/>
            <person name="Ichikawa N."/>
        </authorList>
    </citation>
    <scope>NUCLEOTIDE SEQUENCE [LARGE SCALE GENOMIC DNA]</scope>
    <source>
        <strain evidence="7 8">NBRC 108608</strain>
    </source>
</reference>
<dbReference type="Pfam" id="PF23500">
    <property type="entry name" value="DUF7133"/>
    <property type="match status" value="1"/>
</dbReference>
<dbReference type="GO" id="GO:0020037">
    <property type="term" value="F:heme binding"/>
    <property type="evidence" value="ECO:0007669"/>
    <property type="project" value="InterPro"/>
</dbReference>
<feature type="chain" id="PRO_5022074255" evidence="5">
    <location>
        <begin position="25"/>
        <end position="1143"/>
    </location>
</feature>
<evidence type="ECO:0000313" key="7">
    <source>
        <dbReference type="EMBL" id="GEP42192.1"/>
    </source>
</evidence>
<dbReference type="InterPro" id="IPR011989">
    <property type="entry name" value="ARM-like"/>
</dbReference>
<protein>
    <submittedName>
        <fullName evidence="7">L-sorbosone dehydrogenase</fullName>
    </submittedName>
</protein>
<dbReference type="SUPFAM" id="SSF46626">
    <property type="entry name" value="Cytochrome c"/>
    <property type="match status" value="1"/>
</dbReference>
<dbReference type="EMBL" id="BKAG01000008">
    <property type="protein sequence ID" value="GEP42192.1"/>
    <property type="molecule type" value="Genomic_DNA"/>
</dbReference>
<accession>A0A512M636</accession>
<keyword evidence="1 4" id="KW-0349">Heme</keyword>
<evidence type="ECO:0000259" key="6">
    <source>
        <dbReference type="PROSITE" id="PS51007"/>
    </source>
</evidence>
<gene>
    <name evidence="7" type="ORF">BGE01nite_14830</name>
</gene>
<keyword evidence="3 4" id="KW-0408">Iron</keyword>
<dbReference type="NCBIfam" id="TIGR02604">
    <property type="entry name" value="Piru_Ver_Nterm"/>
    <property type="match status" value="1"/>
</dbReference>
<dbReference type="Gene3D" id="2.120.10.30">
    <property type="entry name" value="TolB, C-terminal domain"/>
    <property type="match status" value="1"/>
</dbReference>
<dbReference type="InterPro" id="IPR009056">
    <property type="entry name" value="Cyt_c-like_dom"/>
</dbReference>
<comment type="caution">
    <text evidence="7">The sequence shown here is derived from an EMBL/GenBank/DDBJ whole genome shotgun (WGS) entry which is preliminary data.</text>
</comment>
<dbReference type="PANTHER" id="PTHR33546">
    <property type="entry name" value="LARGE, MULTIFUNCTIONAL SECRETED PROTEIN-RELATED"/>
    <property type="match status" value="1"/>
</dbReference>
<organism evidence="7 8">
    <name type="scientific">Brevifollis gellanilyticus</name>
    <dbReference type="NCBI Taxonomy" id="748831"/>
    <lineage>
        <taxon>Bacteria</taxon>
        <taxon>Pseudomonadati</taxon>
        <taxon>Verrucomicrobiota</taxon>
        <taxon>Verrucomicrobiia</taxon>
        <taxon>Verrucomicrobiales</taxon>
        <taxon>Verrucomicrobiaceae</taxon>
    </lineage>
</organism>
<evidence type="ECO:0000256" key="4">
    <source>
        <dbReference type="PROSITE-ProRule" id="PRU00433"/>
    </source>
</evidence>
<feature type="signal peptide" evidence="5">
    <location>
        <begin position="1"/>
        <end position="24"/>
    </location>
</feature>
<dbReference type="InterPro" id="IPR013428">
    <property type="entry name" value="Membrane-bound_put_N"/>
</dbReference>
<dbReference type="SUPFAM" id="SSF63829">
    <property type="entry name" value="Calcium-dependent phosphotriesterase"/>
    <property type="match status" value="1"/>
</dbReference>
<keyword evidence="5" id="KW-0732">Signal</keyword>
<dbReference type="Proteomes" id="UP000321577">
    <property type="component" value="Unassembled WGS sequence"/>
</dbReference>
<dbReference type="OrthoDB" id="173974at2"/>
<dbReference type="SUPFAM" id="SSF48371">
    <property type="entry name" value="ARM repeat"/>
    <property type="match status" value="2"/>
</dbReference>
<feature type="domain" description="Cytochrome c" evidence="6">
    <location>
        <begin position="852"/>
        <end position="989"/>
    </location>
</feature>
<evidence type="ECO:0000256" key="2">
    <source>
        <dbReference type="ARBA" id="ARBA00022723"/>
    </source>
</evidence>
<keyword evidence="2 4" id="KW-0479">Metal-binding</keyword>
<dbReference type="InterPro" id="IPR036909">
    <property type="entry name" value="Cyt_c-like_dom_sf"/>
</dbReference>
<evidence type="ECO:0000313" key="8">
    <source>
        <dbReference type="Proteomes" id="UP000321577"/>
    </source>
</evidence>